<dbReference type="EMBL" id="CM029042">
    <property type="protein sequence ID" value="KAG2620757.1"/>
    <property type="molecule type" value="Genomic_DNA"/>
</dbReference>
<accession>A0A8T0UEJ7</accession>
<comment type="caution">
    <text evidence="1">The sequence shown here is derived from an EMBL/GenBank/DDBJ whole genome shotgun (WGS) entry which is preliminary data.</text>
</comment>
<evidence type="ECO:0000313" key="1">
    <source>
        <dbReference type="EMBL" id="KAG2620757.1"/>
    </source>
</evidence>
<keyword evidence="2" id="KW-1185">Reference proteome</keyword>
<dbReference type="Proteomes" id="UP000823388">
    <property type="component" value="Chromosome 3N"/>
</dbReference>
<name>A0A8T0UEJ7_PANVG</name>
<protein>
    <submittedName>
        <fullName evidence="1">Uncharacterized protein</fullName>
    </submittedName>
</protein>
<evidence type="ECO:0000313" key="2">
    <source>
        <dbReference type="Proteomes" id="UP000823388"/>
    </source>
</evidence>
<proteinExistence type="predicted"/>
<gene>
    <name evidence="1" type="ORF">PVAP13_3NG202804</name>
</gene>
<sequence>MPQSYYRVKTKNSRCVLAKHVTLPAVCHNAISLLDDTPLLPWLPALCRHSHEWSSFRRSAFWQIDIECHDEGVILHLIEGVIKSTCIGVLLLISHLMESQTCEVMDLGVCECGEFD</sequence>
<organism evidence="1 2">
    <name type="scientific">Panicum virgatum</name>
    <name type="common">Blackwell switchgrass</name>
    <dbReference type="NCBI Taxonomy" id="38727"/>
    <lineage>
        <taxon>Eukaryota</taxon>
        <taxon>Viridiplantae</taxon>
        <taxon>Streptophyta</taxon>
        <taxon>Embryophyta</taxon>
        <taxon>Tracheophyta</taxon>
        <taxon>Spermatophyta</taxon>
        <taxon>Magnoliopsida</taxon>
        <taxon>Liliopsida</taxon>
        <taxon>Poales</taxon>
        <taxon>Poaceae</taxon>
        <taxon>PACMAD clade</taxon>
        <taxon>Panicoideae</taxon>
        <taxon>Panicodae</taxon>
        <taxon>Paniceae</taxon>
        <taxon>Panicinae</taxon>
        <taxon>Panicum</taxon>
        <taxon>Panicum sect. Hiantes</taxon>
    </lineage>
</organism>
<dbReference type="AlphaFoldDB" id="A0A8T0UEJ7"/>
<reference evidence="1 2" key="1">
    <citation type="submission" date="2020-05" db="EMBL/GenBank/DDBJ databases">
        <title>WGS assembly of Panicum virgatum.</title>
        <authorList>
            <person name="Lovell J.T."/>
            <person name="Jenkins J."/>
            <person name="Shu S."/>
            <person name="Juenger T.E."/>
            <person name="Schmutz J."/>
        </authorList>
    </citation>
    <scope>NUCLEOTIDE SEQUENCE [LARGE SCALE GENOMIC DNA]</scope>
    <source>
        <strain evidence="2">cv. AP13</strain>
    </source>
</reference>